<evidence type="ECO:0007829" key="13">
    <source>
        <dbReference type="PDB" id="3ZNJ"/>
    </source>
</evidence>
<evidence type="ECO:0000256" key="7">
    <source>
        <dbReference type="ARBA" id="ARBA00023235"/>
    </source>
</evidence>
<evidence type="ECO:0000313" key="12">
    <source>
        <dbReference type="Proteomes" id="UP000186108"/>
    </source>
</evidence>
<geneLocation type="plasmid" evidence="11">
    <name>p1CP</name>
</geneLocation>
<dbReference type="PDBsum" id="3ZNJ"/>
<dbReference type="PDB" id="3ZNJ">
    <property type="method" value="X-ray"/>
    <property type="resolution" value="2.10 A"/>
    <property type="chains" value="1/2/3/4/5/6/7/8/9/A/B/C/D/E/F/G/H/I/J/K/L/M/N/O/P/R/S/T/U/V=1-94"/>
</dbReference>
<comment type="subunit">
    <text evidence="4">Homodecamer.</text>
</comment>
<comment type="catalytic activity">
    <reaction evidence="1 8">
        <text>(S)-muconolactone = (4,5-dihydro-5-oxofuran-2-yl)-acetate</text>
        <dbReference type="Rhea" id="RHEA:12348"/>
        <dbReference type="ChEBI" id="CHEBI:58425"/>
        <dbReference type="ChEBI" id="CHEBI:58736"/>
        <dbReference type="EC" id="5.3.3.4"/>
    </reaction>
</comment>
<dbReference type="GO" id="GO:0016159">
    <property type="term" value="F:muconolactone delta-isomerase activity"/>
    <property type="evidence" value="ECO:0007669"/>
    <property type="project" value="UniProtKB-EC"/>
</dbReference>
<dbReference type="BioCyc" id="MetaCyc:MONOMER-14666"/>
<feature type="domain" description="Muconolactone isomerase" evidence="9">
    <location>
        <begin position="1"/>
        <end position="89"/>
    </location>
</feature>
<evidence type="ECO:0000313" key="10">
    <source>
        <dbReference type="EMBL" id="ANS32508.1"/>
    </source>
</evidence>
<reference evidence="11" key="2">
    <citation type="submission" date="2002-03" db="EMBL/GenBank/DDBJ databases">
        <title>Identification and expression analysis of three two-component (chloro)phenol hydroxylases in Rhodococcus opacus 1CP.</title>
        <authorList>
            <person name="Groening J.A.D."/>
            <person name="Eulberg D."/>
            <person name="Benndorf D."/>
            <person name="Kaschabek S.R."/>
            <person name="Archer J.A.C."/>
            <person name="Schloemann M."/>
        </authorList>
    </citation>
    <scope>NUCLEOTIDE SEQUENCE</scope>
    <source>
        <strain evidence="11">1CP</strain>
        <plasmid evidence="11">p1CP</plasmid>
    </source>
</reference>
<dbReference type="EMBL" id="CP009112">
    <property type="protein sequence ID" value="ANS32508.1"/>
    <property type="molecule type" value="Genomic_DNA"/>
</dbReference>
<name>Q8G9L0_RHOOP</name>
<evidence type="ECO:0000313" key="11">
    <source>
        <dbReference type="EMBL" id="CAD28145.1"/>
    </source>
</evidence>
<dbReference type="PIRSF" id="PIRSF001486">
    <property type="entry name" value="CatC"/>
    <property type="match status" value="1"/>
</dbReference>
<dbReference type="AlphaFoldDB" id="Q8G9L0"/>
<keyword evidence="11" id="KW-0614">Plasmid</keyword>
<keyword evidence="13 14" id="KW-0002">3D-structure</keyword>
<evidence type="ECO:0000256" key="4">
    <source>
        <dbReference type="ARBA" id="ARBA00011365"/>
    </source>
</evidence>
<reference evidence="11" key="1">
    <citation type="journal article" date="2002" name="J. Bacteriol.">
        <title>A new modified ortho cleavage pathway of 3-chlorocatechol degradation by Rhodococcus opacus 1CP: genetic and biochemical evidence.</title>
        <authorList>
            <person name="Moiseeva O.V."/>
            <person name="Solyanikova I.P."/>
            <person name="Kaschabek S.R."/>
            <person name="Groening J."/>
            <person name="Thiel M."/>
            <person name="Golovleva L.A."/>
            <person name="Schloemann M."/>
        </authorList>
    </citation>
    <scope>NUCLEOTIDE SEQUENCE</scope>
    <source>
        <strain evidence="11">1CP</strain>
        <plasmid evidence="11">p1CP</plasmid>
    </source>
</reference>
<keyword evidence="6 8" id="KW-0058">Aromatic hydrocarbons catabolism</keyword>
<geneLocation type="plasmid" evidence="12">
    <name>pr1cp1</name>
</geneLocation>
<sequence length="94" mass="11194">MLYLVRMTVNLPRNLDPREEERLKASEKARSRTLQEQGQWRYLWRTTGKYGNISVFDVNSHDELHEILWSLPFFPYLTIDVEPLSHHPARVGKD</sequence>
<evidence type="ECO:0000256" key="6">
    <source>
        <dbReference type="ARBA" id="ARBA00022797"/>
    </source>
</evidence>
<gene>
    <name evidence="11" type="primary">clcF</name>
    <name evidence="10" type="ORF">R1CP_39625</name>
</gene>
<dbReference type="SUPFAM" id="SSF54909">
    <property type="entry name" value="Dimeric alpha+beta barrel"/>
    <property type="match status" value="1"/>
</dbReference>
<evidence type="ECO:0007829" key="15">
    <source>
        <dbReference type="PDB" id="4FPI"/>
    </source>
</evidence>
<dbReference type="PDB" id="3ZO7">
    <property type="method" value="X-ray"/>
    <property type="resolution" value="2.22 A"/>
    <property type="chains" value="A/B/C/D/E/F/G/H/I/J=1-94"/>
</dbReference>
<dbReference type="InterPro" id="IPR011008">
    <property type="entry name" value="Dimeric_a/b-barrel"/>
</dbReference>
<dbReference type="EC" id="5.3.3.4" evidence="5 8"/>
<dbReference type="PDBsum" id="3ZO7"/>
<dbReference type="GO" id="GO:0042952">
    <property type="term" value="P:beta-ketoadipate pathway"/>
    <property type="evidence" value="ECO:0007669"/>
    <property type="project" value="UniProtKB-UniPathway"/>
</dbReference>
<dbReference type="Pfam" id="PF02426">
    <property type="entry name" value="MIase"/>
    <property type="match status" value="1"/>
</dbReference>
<dbReference type="EMBL" id="AJ439407">
    <property type="protein sequence ID" value="CAD28145.1"/>
    <property type="molecule type" value="Genomic_DNA"/>
</dbReference>
<dbReference type="RefSeq" id="WP_032492678.1">
    <property type="nucleotide sequence ID" value="NZ_CP009112.1"/>
</dbReference>
<reference evidence="10 12" key="5">
    <citation type="submission" date="2014-07" db="EMBL/GenBank/DDBJ databases">
        <authorList>
            <person name="Zhang J.E."/>
            <person name="Yang H."/>
            <person name="Guo J."/>
            <person name="Deng Z."/>
            <person name="Luo H."/>
            <person name="Luo M."/>
            <person name="Zhao B."/>
        </authorList>
    </citation>
    <scope>NUCLEOTIDE SEQUENCE [LARGE SCALE GENOMIC DNA]</scope>
    <source>
        <strain evidence="10 12">1CP</strain>
        <plasmid evidence="12">Plasmid pr1cp1</plasmid>
        <plasmid evidence="10">pR1CP1</plasmid>
    </source>
</reference>
<dbReference type="UniPathway" id="UPA00157">
    <property type="reaction ID" value="UER00260"/>
</dbReference>
<geneLocation type="plasmid" evidence="10">
    <name>pR1CP1</name>
</geneLocation>
<dbReference type="PDBsum" id="4FPI"/>
<dbReference type="Proteomes" id="UP000186108">
    <property type="component" value="Plasmid pR1CP1"/>
</dbReference>
<evidence type="ECO:0000256" key="5">
    <source>
        <dbReference type="ARBA" id="ARBA00012070"/>
    </source>
</evidence>
<organism evidence="11">
    <name type="scientific">Rhodococcus opacus</name>
    <name type="common">Nocardia opaca</name>
    <dbReference type="NCBI Taxonomy" id="37919"/>
    <lineage>
        <taxon>Bacteria</taxon>
        <taxon>Bacillati</taxon>
        <taxon>Actinomycetota</taxon>
        <taxon>Actinomycetes</taxon>
        <taxon>Mycobacteriales</taxon>
        <taxon>Nocardiaceae</taxon>
        <taxon>Rhodococcus</taxon>
    </lineage>
</organism>
<dbReference type="PDBsum" id="3ZNU"/>
<evidence type="ECO:0000256" key="8">
    <source>
        <dbReference type="PIRNR" id="PIRNR001486"/>
    </source>
</evidence>
<protein>
    <recommendedName>
        <fullName evidence="5 8">Muconolactone Delta-isomerase</fullName>
        <shortName evidence="8">MIase</shortName>
        <ecNumber evidence="5 8">5.3.3.4</ecNumber>
    </recommendedName>
</protein>
<evidence type="ECO:0000256" key="1">
    <source>
        <dbReference type="ARBA" id="ARBA00001739"/>
    </source>
</evidence>
<evidence type="ECO:0000259" key="9">
    <source>
        <dbReference type="Pfam" id="PF02426"/>
    </source>
</evidence>
<evidence type="ECO:0000256" key="2">
    <source>
        <dbReference type="ARBA" id="ARBA00005193"/>
    </source>
</evidence>
<keyword evidence="7 8" id="KW-0413">Isomerase</keyword>
<comment type="similarity">
    <text evidence="3 8">Belongs to the muconolactone Delta-isomerase family.</text>
</comment>
<reference evidence="15" key="3">
    <citation type="journal article" date="2013" name="J. Struct. Biol.">
        <title>X-ray crystallographic and molecular docking studies on a unique chloromuconolactone dehalogenase from Rhodococcus opacus 1CP.</title>
        <authorList>
            <person name="Ferraroni M."/>
            <person name="Kolomytseva M."/>
            <person name="Golovleva L.A."/>
            <person name="Scozzafava A."/>
        </authorList>
    </citation>
    <scope>X-RAY CRYSTALLOGRAPHY (2.20 ANGSTROMS)</scope>
</reference>
<dbReference type="InterPro" id="IPR003464">
    <property type="entry name" value="Muconolactone_d_Isoase"/>
</dbReference>
<comment type="pathway">
    <text evidence="2 8">Aromatic compound metabolism; beta-ketoadipate pathway; 5-oxo-4,5-dihydro-2-furylacetate from catechol: step 3/3.</text>
</comment>
<dbReference type="SMR" id="Q8G9L0"/>
<evidence type="ECO:0000256" key="3">
    <source>
        <dbReference type="ARBA" id="ARBA00010882"/>
    </source>
</evidence>
<reference evidence="13 14" key="4">
    <citation type="journal article" date="2013" name="Mol. Microbiol.">
        <title>Crystal structure and catalytic mechanism of chloromuconolactone dehalogenase ClcF from Rhodococcus opacus 1CP.</title>
        <authorList>
            <person name="Roth C."/>
            <person name="Groning J.A."/>
            <person name="Kaschabek S.R."/>
            <person name="Schlomann M."/>
            <person name="Strater N."/>
        </authorList>
    </citation>
    <scope>X-RAY CRYSTALLOGRAPHY (1.65 ANGSTROMS)</scope>
</reference>
<dbReference type="Gene3D" id="3.30.70.1060">
    <property type="entry name" value="Dimeric alpha+beta barrel"/>
    <property type="match status" value="1"/>
</dbReference>
<dbReference type="PDB" id="4FPI">
    <property type="method" value="X-ray"/>
    <property type="resolution" value="2.20 A"/>
    <property type="chains" value="A/B/C/D/E/F/G/H/I/J/K/L/M/N/O/P/R/S/T/U=1-94"/>
</dbReference>
<accession>Q8G9L0</accession>
<proteinExistence type="evidence at protein level"/>
<dbReference type="PDB" id="3ZNU">
    <property type="method" value="X-ray"/>
    <property type="resolution" value="1.65 A"/>
    <property type="chains" value="A/B/C/D/E/F/G/H/I/J=1-94"/>
</dbReference>
<dbReference type="InterPro" id="IPR026029">
    <property type="entry name" value="MLI_dom"/>
</dbReference>
<evidence type="ECO:0007829" key="14">
    <source>
        <dbReference type="PDB" id="3ZNU"/>
    </source>
</evidence>